<protein>
    <submittedName>
        <fullName evidence="2">Peptidase_M3 domain-containing protein</fullName>
    </submittedName>
</protein>
<name>A0AC35UGN9_9BILA</name>
<accession>A0AC35UGN9</accession>
<dbReference type="WBParaSite" id="RSKR_0001070800.1">
    <property type="protein sequence ID" value="RSKR_0001070800.1"/>
    <property type="gene ID" value="RSKR_0001070800"/>
</dbReference>
<sequence>MFRSIKTCLQQPVRTFHLRPLSNGLLLQNLRTTPKIGQKRNIIFKMNNETPSRIVGYYVLFPAIPDESSENNKFISSIEKGQDWPALETASPRECYEGTVKTAMEYGATVFHQMEHLESLSKDPDAVLDFETVIEPLLEEEYTVDYAFNTLLLKMLTDWPKCSDKDFDSDLHHLKVMLARDKMEKLMNPAFTDALRNIYENIGLANNVDEKNKWISRLVEYYLLEERAVGLDKRDEKTRKLIGSWNRFIDEYRAKYLANIMATNENDRFNVVMPAVLKGTPDHVLKQLAVDKKNFKEGPWAARLCPSSVMPFMSYCSDRTLRAQAWEKWTSRASFEHDFYNNSINIEELRHNNDGMAKTLGYTSVADHRLSNKMAGSPAIVRKFITELTKRIRPVFIDRLDAWNEYARRKEMITTNLECHDLFYICRKEAFDHYEVDDLDLQKHFPFWETFDNMTKVAGHLLGLNFVEVDGLEKCHPSAKIYNVEDKNTHNHIGRIYVDPFQRDGKRGNWTTLLGRPGNKEKNLDALVYMIGSANEPDAAGNSYLHYTQLQQLLFQTGRAIQLLSSQSPYRDISIPWAPMYAADWDGADLFPKFMEFFISKPNLFAALSSPHPDTKLPLTDEKANNASLAINRASLWETYRTLFWSDYDLSLYEMENRKDKFWVDLYREMYKDYFPLKMGRNDYHPCSFTPIFAMQPYMGMYYRKLWSEMLALDVHDSFNKEEDVKSTGDRLKHSLLKAGALEPQEELYRKFQGRDPSVGPICDFYDPPVNVSINDKE</sequence>
<evidence type="ECO:0000313" key="2">
    <source>
        <dbReference type="WBParaSite" id="RSKR_0001070800.1"/>
    </source>
</evidence>
<evidence type="ECO:0000313" key="1">
    <source>
        <dbReference type="Proteomes" id="UP000095286"/>
    </source>
</evidence>
<organism evidence="1 2">
    <name type="scientific">Rhabditophanes sp. KR3021</name>
    <dbReference type="NCBI Taxonomy" id="114890"/>
    <lineage>
        <taxon>Eukaryota</taxon>
        <taxon>Metazoa</taxon>
        <taxon>Ecdysozoa</taxon>
        <taxon>Nematoda</taxon>
        <taxon>Chromadorea</taxon>
        <taxon>Rhabditida</taxon>
        <taxon>Tylenchina</taxon>
        <taxon>Panagrolaimomorpha</taxon>
        <taxon>Strongyloidoidea</taxon>
        <taxon>Alloionematidae</taxon>
        <taxon>Rhabditophanes</taxon>
    </lineage>
</organism>
<dbReference type="Proteomes" id="UP000095286">
    <property type="component" value="Unplaced"/>
</dbReference>
<reference evidence="2" key="1">
    <citation type="submission" date="2016-11" db="UniProtKB">
        <authorList>
            <consortium name="WormBaseParasite"/>
        </authorList>
    </citation>
    <scope>IDENTIFICATION</scope>
    <source>
        <strain evidence="2">KR3021</strain>
    </source>
</reference>
<proteinExistence type="predicted"/>